<organism evidence="5 6">
    <name type="scientific">Methylorubrum extorquens (strain ATCC 14718 / DSM 1338 / JCM 2805 / NCIMB 9133 / AM1)</name>
    <name type="common">Methylobacterium extorquens</name>
    <dbReference type="NCBI Taxonomy" id="272630"/>
    <lineage>
        <taxon>Bacteria</taxon>
        <taxon>Pseudomonadati</taxon>
        <taxon>Pseudomonadota</taxon>
        <taxon>Alphaproteobacteria</taxon>
        <taxon>Hyphomicrobiales</taxon>
        <taxon>Methylobacteriaceae</taxon>
        <taxon>Methylorubrum</taxon>
    </lineage>
</organism>
<evidence type="ECO:0000256" key="4">
    <source>
        <dbReference type="SAM" id="MobiDB-lite"/>
    </source>
</evidence>
<keyword evidence="6" id="KW-1185">Reference proteome</keyword>
<dbReference type="InterPro" id="IPR043129">
    <property type="entry name" value="ATPase_NBD"/>
</dbReference>
<reference evidence="5 6" key="1">
    <citation type="journal article" date="2009" name="PLoS ONE">
        <title>Methylobacterium genome sequences: a reference blueprint to investigate microbial metabolism of C1 compounds from natural and industrial sources.</title>
        <authorList>
            <person name="Vuilleumier S."/>
            <person name="Chistoserdova L."/>
            <person name="Lee M.-C."/>
            <person name="Bringel F."/>
            <person name="Lajus A."/>
            <person name="Zhou Y."/>
            <person name="Gourion B."/>
            <person name="Barbe V."/>
            <person name="Chang J."/>
            <person name="Cruveiller S."/>
            <person name="Dossat C."/>
            <person name="Gillett W."/>
            <person name="Gruffaz C."/>
            <person name="Haugen E."/>
            <person name="Hourcade E."/>
            <person name="Levy R."/>
            <person name="Mangenot S."/>
            <person name="Muller E."/>
            <person name="Nadalig T."/>
            <person name="Pagni M."/>
            <person name="Penny C."/>
            <person name="Peyraud R."/>
            <person name="Robinson D.G."/>
            <person name="Roche D."/>
            <person name="Rouy Z."/>
            <person name="Saenampechek C."/>
            <person name="Salvignol G."/>
            <person name="Vallenet D."/>
            <person name="Wu Z."/>
            <person name="Marx C.J."/>
            <person name="Vorholt J.A."/>
            <person name="Olson M.V."/>
            <person name="Kaul R."/>
            <person name="Weissenbach J."/>
            <person name="Medigue C."/>
            <person name="Lidstrom M.E."/>
        </authorList>
    </citation>
    <scope>NUCLEOTIDE SEQUENCE [LARGE SCALE GENOMIC DNA]</scope>
    <source>
        <strain evidence="6">ATCC 14718 / DSM 1338 / JCM 2805 / NCIMB 9133 / AM1</strain>
    </source>
</reference>
<dbReference type="Proteomes" id="UP000009081">
    <property type="component" value="Chromosome"/>
</dbReference>
<evidence type="ECO:0000256" key="2">
    <source>
        <dbReference type="ARBA" id="ARBA00022777"/>
    </source>
</evidence>
<name>C5AZV6_METEA</name>
<dbReference type="STRING" id="272630.MexAM1_META1p3786"/>
<dbReference type="GO" id="GO:0004340">
    <property type="term" value="F:glucokinase activity"/>
    <property type="evidence" value="ECO:0007669"/>
    <property type="project" value="InterPro"/>
</dbReference>
<comment type="similarity">
    <text evidence="3">Belongs to the bacterial glucokinase family.</text>
</comment>
<dbReference type="SUPFAM" id="SSF53067">
    <property type="entry name" value="Actin-like ATPase domain"/>
    <property type="match status" value="1"/>
</dbReference>
<dbReference type="KEGG" id="mea:Mex_1p3786"/>
<protein>
    <submittedName>
        <fullName evidence="5">Uncharacterized protein</fullName>
    </submittedName>
</protein>
<dbReference type="Gene3D" id="3.40.367.20">
    <property type="match status" value="1"/>
</dbReference>
<evidence type="ECO:0000256" key="3">
    <source>
        <dbReference type="RuleBase" id="RU004046"/>
    </source>
</evidence>
<evidence type="ECO:0000313" key="5">
    <source>
        <dbReference type="EMBL" id="ACS41480.1"/>
    </source>
</evidence>
<dbReference type="Pfam" id="PF02685">
    <property type="entry name" value="Glucokinase"/>
    <property type="match status" value="1"/>
</dbReference>
<evidence type="ECO:0000256" key="1">
    <source>
        <dbReference type="ARBA" id="ARBA00022679"/>
    </source>
</evidence>
<dbReference type="EMBL" id="CP001510">
    <property type="protein sequence ID" value="ACS41480.1"/>
    <property type="molecule type" value="Genomic_DNA"/>
</dbReference>
<accession>C5AZV6</accession>
<dbReference type="InterPro" id="IPR003836">
    <property type="entry name" value="Glucokinase"/>
</dbReference>
<feature type="compositionally biased region" description="Basic residues" evidence="4">
    <location>
        <begin position="70"/>
        <end position="80"/>
    </location>
</feature>
<keyword evidence="2" id="KW-0418">Kinase</keyword>
<proteinExistence type="inferred from homology"/>
<sequence>MTVAWNAPPEVLEAAEDDPVASEAVHRLARLVGRFVGDLALVFSATGGTYLAGETAPASSRSRETGRSAPHSRKRTRSGRRCGPFRAS</sequence>
<dbReference type="HOGENOM" id="CLU_2465467_0_0_5"/>
<gene>
    <name evidence="5" type="ordered locus">MexAM1_META1p3786</name>
</gene>
<evidence type="ECO:0000313" key="6">
    <source>
        <dbReference type="Proteomes" id="UP000009081"/>
    </source>
</evidence>
<dbReference type="GO" id="GO:0005524">
    <property type="term" value="F:ATP binding"/>
    <property type="evidence" value="ECO:0007669"/>
    <property type="project" value="InterPro"/>
</dbReference>
<dbReference type="AlphaFoldDB" id="C5AZV6"/>
<keyword evidence="1" id="KW-0808">Transferase</keyword>
<dbReference type="GO" id="GO:0005536">
    <property type="term" value="F:D-glucose binding"/>
    <property type="evidence" value="ECO:0007669"/>
    <property type="project" value="InterPro"/>
</dbReference>
<feature type="region of interest" description="Disordered" evidence="4">
    <location>
        <begin position="52"/>
        <end position="88"/>
    </location>
</feature>
<dbReference type="GO" id="GO:0006096">
    <property type="term" value="P:glycolytic process"/>
    <property type="evidence" value="ECO:0007669"/>
    <property type="project" value="InterPro"/>
</dbReference>